<dbReference type="SUPFAM" id="SSF48452">
    <property type="entry name" value="TPR-like"/>
    <property type="match status" value="1"/>
</dbReference>
<dbReference type="Proteomes" id="UP000000600">
    <property type="component" value="Unassembled WGS sequence"/>
</dbReference>
<keyword evidence="2 3" id="KW-0802">TPR repeat</keyword>
<dbReference type="InterPro" id="IPR011990">
    <property type="entry name" value="TPR-like_helical_dom_sf"/>
</dbReference>
<evidence type="ECO:0000313" key="5">
    <source>
        <dbReference type="Proteomes" id="UP000000600"/>
    </source>
</evidence>
<dbReference type="OrthoDB" id="1926212at2759"/>
<dbReference type="PANTHER" id="PTHR44858">
    <property type="entry name" value="TETRATRICOPEPTIDE REPEAT PROTEIN 6"/>
    <property type="match status" value="1"/>
</dbReference>
<dbReference type="InterPro" id="IPR019734">
    <property type="entry name" value="TPR_rpt"/>
</dbReference>
<name>A0D970_PARTE</name>
<dbReference type="PROSITE" id="PS50005">
    <property type="entry name" value="TPR"/>
    <property type="match status" value="1"/>
</dbReference>
<dbReference type="KEGG" id="ptm:GSPATT00014533001"/>
<dbReference type="GeneID" id="5032768"/>
<evidence type="ECO:0000256" key="1">
    <source>
        <dbReference type="ARBA" id="ARBA00022737"/>
    </source>
</evidence>
<dbReference type="PANTHER" id="PTHR44858:SF1">
    <property type="entry name" value="UDP-N-ACETYLGLUCOSAMINE--PEPTIDE N-ACETYLGLUCOSAMINYLTRANSFERASE SPINDLY-RELATED"/>
    <property type="match status" value="1"/>
</dbReference>
<organism evidence="4 5">
    <name type="scientific">Paramecium tetraurelia</name>
    <dbReference type="NCBI Taxonomy" id="5888"/>
    <lineage>
        <taxon>Eukaryota</taxon>
        <taxon>Sar</taxon>
        <taxon>Alveolata</taxon>
        <taxon>Ciliophora</taxon>
        <taxon>Intramacronucleata</taxon>
        <taxon>Oligohymenophorea</taxon>
        <taxon>Peniculida</taxon>
        <taxon>Parameciidae</taxon>
        <taxon>Paramecium</taxon>
    </lineage>
</organism>
<dbReference type="AlphaFoldDB" id="A0D970"/>
<protein>
    <submittedName>
        <fullName evidence="4">Uncharacterized protein</fullName>
    </submittedName>
</protein>
<dbReference type="EMBL" id="CT868330">
    <property type="protein sequence ID" value="CAK79587.1"/>
    <property type="molecule type" value="Genomic_DNA"/>
</dbReference>
<evidence type="ECO:0000256" key="3">
    <source>
        <dbReference type="PROSITE-ProRule" id="PRU00339"/>
    </source>
</evidence>
<proteinExistence type="predicted"/>
<dbReference type="Pfam" id="PF13181">
    <property type="entry name" value="TPR_8"/>
    <property type="match status" value="1"/>
</dbReference>
<dbReference type="RefSeq" id="XP_001446984.1">
    <property type="nucleotide sequence ID" value="XM_001446947.1"/>
</dbReference>
<feature type="repeat" description="TPR" evidence="3">
    <location>
        <begin position="31"/>
        <end position="64"/>
    </location>
</feature>
<sequence>MGEYDIAVTDYNQEIQIDPNTGDAHLRRGENQSMQKLGICYQETNGKEKALTDFNKAIKLDPNLKNAYKKRGKEQQIQIQRIYMRKHRFIY</sequence>
<dbReference type="HOGENOM" id="CLU_2431739_0_0_1"/>
<keyword evidence="5" id="KW-1185">Reference proteome</keyword>
<dbReference type="InParanoid" id="A0D970"/>
<gene>
    <name evidence="4" type="ORF">GSPATT00014533001</name>
</gene>
<evidence type="ECO:0000256" key="2">
    <source>
        <dbReference type="ARBA" id="ARBA00022803"/>
    </source>
</evidence>
<evidence type="ECO:0000313" key="4">
    <source>
        <dbReference type="EMBL" id="CAK79587.1"/>
    </source>
</evidence>
<reference evidence="4 5" key="1">
    <citation type="journal article" date="2006" name="Nature">
        <title>Global trends of whole-genome duplications revealed by the ciliate Paramecium tetraurelia.</title>
        <authorList>
            <consortium name="Genoscope"/>
            <person name="Aury J.-M."/>
            <person name="Jaillon O."/>
            <person name="Duret L."/>
            <person name="Noel B."/>
            <person name="Jubin C."/>
            <person name="Porcel B.M."/>
            <person name="Segurens B."/>
            <person name="Daubin V."/>
            <person name="Anthouard V."/>
            <person name="Aiach N."/>
            <person name="Arnaiz O."/>
            <person name="Billaut A."/>
            <person name="Beisson J."/>
            <person name="Blanc I."/>
            <person name="Bouhouche K."/>
            <person name="Camara F."/>
            <person name="Duharcourt S."/>
            <person name="Guigo R."/>
            <person name="Gogendeau D."/>
            <person name="Katinka M."/>
            <person name="Keller A.-M."/>
            <person name="Kissmehl R."/>
            <person name="Klotz C."/>
            <person name="Koll F."/>
            <person name="Le Moue A."/>
            <person name="Lepere C."/>
            <person name="Malinsky S."/>
            <person name="Nowacki M."/>
            <person name="Nowak J.K."/>
            <person name="Plattner H."/>
            <person name="Poulain J."/>
            <person name="Ruiz F."/>
            <person name="Serrano V."/>
            <person name="Zagulski M."/>
            <person name="Dessen P."/>
            <person name="Betermier M."/>
            <person name="Weissenbach J."/>
            <person name="Scarpelli C."/>
            <person name="Schachter V."/>
            <person name="Sperling L."/>
            <person name="Meyer E."/>
            <person name="Cohen J."/>
            <person name="Wincker P."/>
        </authorList>
    </citation>
    <scope>NUCLEOTIDE SEQUENCE [LARGE SCALE GENOMIC DNA]</scope>
    <source>
        <strain evidence="4 5">Stock d4-2</strain>
    </source>
</reference>
<dbReference type="InterPro" id="IPR050498">
    <property type="entry name" value="Ycf3"/>
</dbReference>
<dbReference type="Gene3D" id="1.25.40.10">
    <property type="entry name" value="Tetratricopeptide repeat domain"/>
    <property type="match status" value="1"/>
</dbReference>
<keyword evidence="1" id="KW-0677">Repeat</keyword>
<accession>A0D970</accession>